<gene>
    <name evidence="3" type="ORF">I4W93_011175</name>
</gene>
<comment type="caution">
    <text evidence="3">The sequence shown here is derived from an EMBL/GenBank/DDBJ whole genome shotgun (WGS) entry which is preliminary data.</text>
</comment>
<evidence type="ECO:0000256" key="2">
    <source>
        <dbReference type="SAM" id="Phobius"/>
    </source>
</evidence>
<proteinExistence type="predicted"/>
<protein>
    <recommendedName>
        <fullName evidence="5">Lysis protein</fullName>
    </recommendedName>
</protein>
<sequence length="222" mass="23431">MPFKQFAPYILGGLAIILVAYAGVNISLAQLDAMKTASYQAGFAAAEAKQVTALNVALAKQQRQLEAEFTRKLTTANNANAAIRAEKHALAQRAANLEKEIDYVTTHYRAGPAAQPELLPACIFTTGFVGLYNNAIGATTAVGGDTMPASSATGDTQRTDSATNTAPTTTTENDKLRPSGVAQADILQHVAGYGARCLAIEAQLNGLIDYLENEQRRDANGT</sequence>
<feature type="region of interest" description="Disordered" evidence="1">
    <location>
        <begin position="147"/>
        <end position="177"/>
    </location>
</feature>
<dbReference type="RefSeq" id="WP_205310841.1">
    <property type="nucleotide sequence ID" value="NZ_JAERPS020000003.1"/>
</dbReference>
<reference evidence="3 4" key="2">
    <citation type="submission" date="2021-08" db="EMBL/GenBank/DDBJ databases">
        <title>Rheinheimera aquimaris sp. nov., isolated from seawater of the East Sea in Korea.</title>
        <authorList>
            <person name="Kim K.H."/>
            <person name="Wenting R."/>
            <person name="Kim K.R."/>
            <person name="Jeon C.O."/>
        </authorList>
    </citation>
    <scope>NUCLEOTIDE SEQUENCE [LARGE SCALE GENOMIC DNA]</scope>
    <source>
        <strain evidence="3 4">MA-13</strain>
    </source>
</reference>
<keyword evidence="2" id="KW-1133">Transmembrane helix</keyword>
<keyword evidence="2" id="KW-0472">Membrane</keyword>
<reference evidence="3 4" key="1">
    <citation type="submission" date="2020-12" db="EMBL/GenBank/DDBJ databases">
        <authorList>
            <person name="Ruan W."/>
            <person name="Khan S.A."/>
            <person name="Jeon C.O."/>
        </authorList>
    </citation>
    <scope>NUCLEOTIDE SEQUENCE [LARGE SCALE GENOMIC DNA]</scope>
    <source>
        <strain evidence="3 4">MA-13</strain>
    </source>
</reference>
<dbReference type="Proteomes" id="UP000663814">
    <property type="component" value="Unassembled WGS sequence"/>
</dbReference>
<dbReference type="EMBL" id="JAERPS020000003">
    <property type="protein sequence ID" value="MBZ9612155.1"/>
    <property type="molecule type" value="Genomic_DNA"/>
</dbReference>
<evidence type="ECO:0000313" key="3">
    <source>
        <dbReference type="EMBL" id="MBZ9612155.1"/>
    </source>
</evidence>
<evidence type="ECO:0000256" key="1">
    <source>
        <dbReference type="SAM" id="MobiDB-lite"/>
    </source>
</evidence>
<evidence type="ECO:0008006" key="5">
    <source>
        <dbReference type="Google" id="ProtNLM"/>
    </source>
</evidence>
<feature type="transmembrane region" description="Helical" evidence="2">
    <location>
        <begin position="6"/>
        <end position="28"/>
    </location>
</feature>
<keyword evidence="2" id="KW-0812">Transmembrane</keyword>
<organism evidence="3 4">
    <name type="scientific">Rheinheimera maricola</name>
    <dbReference type="NCBI Taxonomy" id="2793282"/>
    <lineage>
        <taxon>Bacteria</taxon>
        <taxon>Pseudomonadati</taxon>
        <taxon>Pseudomonadota</taxon>
        <taxon>Gammaproteobacteria</taxon>
        <taxon>Chromatiales</taxon>
        <taxon>Chromatiaceae</taxon>
        <taxon>Rheinheimera</taxon>
    </lineage>
</organism>
<accession>A0ABS7XAH4</accession>
<keyword evidence="4" id="KW-1185">Reference proteome</keyword>
<feature type="compositionally biased region" description="Low complexity" evidence="1">
    <location>
        <begin position="159"/>
        <end position="171"/>
    </location>
</feature>
<evidence type="ECO:0000313" key="4">
    <source>
        <dbReference type="Proteomes" id="UP000663814"/>
    </source>
</evidence>
<name>A0ABS7XAH4_9GAMM</name>